<proteinExistence type="predicted"/>
<accession>A0ABQ8BNZ9</accession>
<feature type="non-terminal residue" evidence="2">
    <location>
        <position position="1"/>
    </location>
</feature>
<evidence type="ECO:0000313" key="3">
    <source>
        <dbReference type="Proteomes" id="UP000824890"/>
    </source>
</evidence>
<evidence type="ECO:0000256" key="1">
    <source>
        <dbReference type="SAM" id="MobiDB-lite"/>
    </source>
</evidence>
<dbReference type="EMBL" id="JAGKQM010000010">
    <property type="protein sequence ID" value="KAH0906504.1"/>
    <property type="molecule type" value="Genomic_DNA"/>
</dbReference>
<sequence>SRFGGDCMLWLVVSRRRWLFCGSDTMRMVSGARFLRGLRLLPSVVSFLLVIGGSRVVCSSALLLIEDGGGGVCLTHRPCLVRPRFGDDGVLEWRATGGRLSGPLTLFGGVSPVTINVVASSQSNFSGAIVASPVLVYRHDGTWLAEGFQSASGGATSNTMMLRAGAEGREAHKEGVAGKTTMNSVKPNPIERGHSVQPHMRARTDLGCWLDMDPPPPPTDRNGFPRSGYGEEKRSTEQRLGVKKPTDLEQGQGIVRNRVEPVKTMKCSTWSRWRREAKGRGMVGSYSNEVDPVLLAYRESILQRSVTMTMTKTKRKRETVAEGAGKKETPTARDTAGIKIHGDRNCLDFWEKSSYGLVTDVQI</sequence>
<feature type="compositionally biased region" description="Basic and acidic residues" evidence="1">
    <location>
        <begin position="318"/>
        <end position="331"/>
    </location>
</feature>
<keyword evidence="3" id="KW-1185">Reference proteome</keyword>
<dbReference type="Proteomes" id="UP000824890">
    <property type="component" value="Unassembled WGS sequence"/>
</dbReference>
<comment type="caution">
    <text evidence="2">The sequence shown here is derived from an EMBL/GenBank/DDBJ whole genome shotgun (WGS) entry which is preliminary data.</text>
</comment>
<protein>
    <submittedName>
        <fullName evidence="2">Uncharacterized protein</fullName>
    </submittedName>
</protein>
<organism evidence="2 3">
    <name type="scientific">Brassica napus</name>
    <name type="common">Rape</name>
    <dbReference type="NCBI Taxonomy" id="3708"/>
    <lineage>
        <taxon>Eukaryota</taxon>
        <taxon>Viridiplantae</taxon>
        <taxon>Streptophyta</taxon>
        <taxon>Embryophyta</taxon>
        <taxon>Tracheophyta</taxon>
        <taxon>Spermatophyta</taxon>
        <taxon>Magnoliopsida</taxon>
        <taxon>eudicotyledons</taxon>
        <taxon>Gunneridae</taxon>
        <taxon>Pentapetalae</taxon>
        <taxon>rosids</taxon>
        <taxon>malvids</taxon>
        <taxon>Brassicales</taxon>
        <taxon>Brassicaceae</taxon>
        <taxon>Brassiceae</taxon>
        <taxon>Brassica</taxon>
    </lineage>
</organism>
<feature type="region of interest" description="Disordered" evidence="1">
    <location>
        <begin position="312"/>
        <end position="331"/>
    </location>
</feature>
<feature type="region of interest" description="Disordered" evidence="1">
    <location>
        <begin position="214"/>
        <end position="240"/>
    </location>
</feature>
<name>A0ABQ8BNZ9_BRANA</name>
<gene>
    <name evidence="2" type="ORF">HID58_038331</name>
</gene>
<reference evidence="2 3" key="1">
    <citation type="submission" date="2021-05" db="EMBL/GenBank/DDBJ databases">
        <title>Genome Assembly of Synthetic Allotetraploid Brassica napus Reveals Homoeologous Exchanges between Subgenomes.</title>
        <authorList>
            <person name="Davis J.T."/>
        </authorList>
    </citation>
    <scope>NUCLEOTIDE SEQUENCE [LARGE SCALE GENOMIC DNA]</scope>
    <source>
        <strain evidence="3">cv. Da-Ae</strain>
        <tissue evidence="2">Seedling</tissue>
    </source>
</reference>
<feature type="region of interest" description="Disordered" evidence="1">
    <location>
        <begin position="170"/>
        <end position="198"/>
    </location>
</feature>
<evidence type="ECO:0000313" key="2">
    <source>
        <dbReference type="EMBL" id="KAH0906504.1"/>
    </source>
</evidence>